<sequence>MPAIKRLFVLSVASVLSSSVVPSAHAGCLDDVKAAGVLHAGNGLMGTRPFAWQNEDGTYGGLESDLLKEVGKRIGVPKTDFVVTEWSTLIPGLKARRWDVIFSSMSATQERIQNANVRFSRPYFLLYDQIIVKTDSPIQSPADLKGRKVGTTLGTNDSLNAHRLADEGKIGEVMDFNTFGEPFAALQNGQVDAVLLDQGTLLGQREKMKNLRVVGQPIYYRPKPEWAAAEAKANYRFGSSAVAVRAECTDLLNAVNNALLSMDQDGTRQRILVKYGAWSAEQATLTK</sequence>
<dbReference type="PANTHER" id="PTHR35936:SF17">
    <property type="entry name" value="ARGININE-BINDING EXTRACELLULAR PROTEIN ARTP"/>
    <property type="match status" value="1"/>
</dbReference>
<dbReference type="Gene3D" id="3.40.190.10">
    <property type="entry name" value="Periplasmic binding protein-like II"/>
    <property type="match status" value="2"/>
</dbReference>
<evidence type="ECO:0000259" key="3">
    <source>
        <dbReference type="SMART" id="SM00062"/>
    </source>
</evidence>
<evidence type="ECO:0000313" key="5">
    <source>
        <dbReference type="EMBL" id="MDR8757134.1"/>
    </source>
</evidence>
<dbReference type="PANTHER" id="PTHR35936">
    <property type="entry name" value="MEMBRANE-BOUND LYTIC MUREIN TRANSGLYCOSYLASE F"/>
    <property type="match status" value="1"/>
</dbReference>
<dbReference type="Proteomes" id="UP000062912">
    <property type="component" value="Unassembled WGS sequence"/>
</dbReference>
<dbReference type="InterPro" id="IPR001638">
    <property type="entry name" value="Solute-binding_3/MltF_N"/>
</dbReference>
<proteinExistence type="predicted"/>
<dbReference type="OrthoDB" id="9768183at2"/>
<keyword evidence="7" id="KW-1185">Reference proteome</keyword>
<reference evidence="5 7" key="2">
    <citation type="submission" date="2019-06" db="EMBL/GenBank/DDBJ databases">
        <title>Evolution of Burkholderia multivorans in the lungs of Cystic Fibrosis patients.</title>
        <authorList>
            <person name="Moreira L.M."/>
        </authorList>
    </citation>
    <scope>NUCLEOTIDE SEQUENCE [LARGE SCALE GENOMIC DNA]</scope>
    <source>
        <strain evidence="5 7">VC13239</strain>
    </source>
</reference>
<dbReference type="AlphaFoldDB" id="A0A132ELH3"/>
<name>A0A132ELH3_9BURK</name>
<evidence type="ECO:0000313" key="6">
    <source>
        <dbReference type="Proteomes" id="UP000062912"/>
    </source>
</evidence>
<evidence type="ECO:0000313" key="7">
    <source>
        <dbReference type="Proteomes" id="UP001248067"/>
    </source>
</evidence>
<dbReference type="RefSeq" id="WP_059518752.1">
    <property type="nucleotide sequence ID" value="NZ_CADFDQ010000010.1"/>
</dbReference>
<dbReference type="SUPFAM" id="SSF53850">
    <property type="entry name" value="Periplasmic binding protein-like II"/>
    <property type="match status" value="1"/>
</dbReference>
<dbReference type="Pfam" id="PF00497">
    <property type="entry name" value="SBP_bac_3"/>
    <property type="match status" value="1"/>
</dbReference>
<evidence type="ECO:0000256" key="2">
    <source>
        <dbReference type="SAM" id="SignalP"/>
    </source>
</evidence>
<keyword evidence="1 2" id="KW-0732">Signal</keyword>
<feature type="domain" description="Solute-binding protein family 3/N-terminal" evidence="3">
    <location>
        <begin position="37"/>
        <end position="279"/>
    </location>
</feature>
<feature type="chain" id="PRO_5007799462" evidence="2">
    <location>
        <begin position="27"/>
        <end position="287"/>
    </location>
</feature>
<dbReference type="KEGG" id="bpsl:WS57_17235"/>
<evidence type="ECO:0000256" key="1">
    <source>
        <dbReference type="ARBA" id="ARBA00022729"/>
    </source>
</evidence>
<gene>
    <name evidence="5" type="primary">fliY_6</name>
    <name evidence="5" type="ORF">FEQ00_05579</name>
    <name evidence="4" type="ORF">WT56_07695</name>
</gene>
<accession>A0A132ELH3</accession>
<dbReference type="EMBL" id="VJSY01000054">
    <property type="protein sequence ID" value="MDR8757134.1"/>
    <property type="molecule type" value="Genomic_DNA"/>
</dbReference>
<dbReference type="Proteomes" id="UP001248067">
    <property type="component" value="Unassembled WGS sequence"/>
</dbReference>
<evidence type="ECO:0000313" key="4">
    <source>
        <dbReference type="EMBL" id="KWF36147.1"/>
    </source>
</evidence>
<dbReference type="CDD" id="cd13530">
    <property type="entry name" value="PBP2_peptides_like"/>
    <property type="match status" value="1"/>
</dbReference>
<comment type="caution">
    <text evidence="4">The sequence shown here is derived from an EMBL/GenBank/DDBJ whole genome shotgun (WGS) entry which is preliminary data.</text>
</comment>
<dbReference type="EMBL" id="LPJR01000006">
    <property type="protein sequence ID" value="KWF36147.1"/>
    <property type="molecule type" value="Genomic_DNA"/>
</dbReference>
<organism evidence="4 6">
    <name type="scientific">Burkholderia pseudomultivorans</name>
    <dbReference type="NCBI Taxonomy" id="1207504"/>
    <lineage>
        <taxon>Bacteria</taxon>
        <taxon>Pseudomonadati</taxon>
        <taxon>Pseudomonadota</taxon>
        <taxon>Betaproteobacteria</taxon>
        <taxon>Burkholderiales</taxon>
        <taxon>Burkholderiaceae</taxon>
        <taxon>Burkholderia</taxon>
        <taxon>Burkholderia cepacia complex</taxon>
    </lineage>
</organism>
<dbReference type="SMART" id="SM00062">
    <property type="entry name" value="PBPb"/>
    <property type="match status" value="1"/>
</dbReference>
<reference evidence="4 6" key="1">
    <citation type="submission" date="2015-11" db="EMBL/GenBank/DDBJ databases">
        <title>Expanding the genomic diversity of Burkholderia species for the development of highly accurate diagnostics.</title>
        <authorList>
            <person name="Sahl J."/>
            <person name="Keim P."/>
            <person name="Wagner D."/>
        </authorList>
    </citation>
    <scope>NUCLEOTIDE SEQUENCE [LARGE SCALE GENOMIC DNA]</scope>
    <source>
        <strain evidence="4 6">MSMB368WGS</strain>
    </source>
</reference>
<protein>
    <submittedName>
        <fullName evidence="5">L-cystine-binding protein FliY</fullName>
    </submittedName>
</protein>
<feature type="signal peptide" evidence="2">
    <location>
        <begin position="1"/>
        <end position="26"/>
    </location>
</feature>